<dbReference type="RefSeq" id="YP_010098688.1">
    <property type="nucleotide sequence ID" value="NC_055768.1"/>
</dbReference>
<dbReference type="KEGG" id="vg:65116362"/>
<organism evidence="1 2">
    <name type="scientific">Klebsiella phage KP179</name>
    <dbReference type="NCBI Taxonomy" id="2315700"/>
    <lineage>
        <taxon>Viruses</taxon>
        <taxon>Duplodnaviria</taxon>
        <taxon>Heunggongvirae</taxon>
        <taxon>Uroviricota</taxon>
        <taxon>Caudoviricetes</taxon>
        <taxon>Pantevenvirales</taxon>
        <taxon>Straboviridae</taxon>
        <taxon>Tevenvirinae</taxon>
        <taxon>Jiaodavirus</taxon>
        <taxon>Jiaodavirus kp179</taxon>
    </lineage>
</organism>
<proteinExistence type="predicted"/>
<dbReference type="Proteomes" id="UP000268334">
    <property type="component" value="Segment"/>
</dbReference>
<protein>
    <submittedName>
        <fullName evidence="1">Acridine resistance protein</fullName>
    </submittedName>
</protein>
<sequence>MIKGIAGGIWAALCVSTLTTGETSVISQALAQGTLSIILIIAAFSND</sequence>
<reference evidence="2" key="1">
    <citation type="submission" date="2018-08" db="EMBL/GenBank/DDBJ databases">
        <authorList>
            <person name="Kozlova Y.N."/>
            <person name="Morozova V.V."/>
            <person name="Tikunov A.Y."/>
            <person name="Klopotova M.R."/>
            <person name="Fofanov M.V."/>
            <person name="Tikunova N.V."/>
        </authorList>
    </citation>
    <scope>NUCLEOTIDE SEQUENCE [LARGE SCALE GENOMIC DNA]</scope>
</reference>
<dbReference type="GeneID" id="65116362"/>
<accession>A0A386K9F1</accession>
<evidence type="ECO:0000313" key="2">
    <source>
        <dbReference type="Proteomes" id="UP000268334"/>
    </source>
</evidence>
<evidence type="ECO:0000313" key="1">
    <source>
        <dbReference type="EMBL" id="AYD80890.1"/>
    </source>
</evidence>
<keyword evidence="2" id="KW-1185">Reference proteome</keyword>
<dbReference type="EMBL" id="MH729874">
    <property type="protein sequence ID" value="AYD80890.1"/>
    <property type="molecule type" value="Genomic_DNA"/>
</dbReference>
<name>A0A386K9F1_9CAUD</name>